<comment type="caution">
    <text evidence="2">The sequence shown here is derived from an EMBL/GenBank/DDBJ whole genome shotgun (WGS) entry which is preliminary data.</text>
</comment>
<organism evidence="2 3">
    <name type="scientific">Luteibacter yeojuensis</name>
    <dbReference type="NCBI Taxonomy" id="345309"/>
    <lineage>
        <taxon>Bacteria</taxon>
        <taxon>Pseudomonadati</taxon>
        <taxon>Pseudomonadota</taxon>
        <taxon>Gammaproteobacteria</taxon>
        <taxon>Lysobacterales</taxon>
        <taxon>Rhodanobacteraceae</taxon>
        <taxon>Luteibacter</taxon>
    </lineage>
</organism>
<accession>A0A0F3KGY8</accession>
<sequence>MPALKKLTCSVALGLACLPALGQAGTLDYSLYAGLEHSNNIALSSDNPVSENVLTPGATFQFTQMGSTFQANVAGTFEYRKYLQNHFDSQTQTQLAGQGNWTIMPDRLDFAVEDYAGVQPVDQLSADSPDNQQQTNVLALGPTLKLRFGDSTRAQVELRFINSYASKVDDFDSKRGLAAFRLFRDLTPTDTISGNVEFQHVNFDNQPSSADYDRKEAYLRYTSQLAHFDANIMAGGTRLDFNQGRDRSAPLLRLQLGWQPTIRNSLTITGAYQYADAATDLMTSPTVYGLGAADSASRAEAIDPFANTGGLGRGSLTGIGIGSAVIGSQVYKEKRLDATWSWKSERLTITVSPAWNRLRYIDDRTFDQTGKGISAGVGYRLSPTLTLTGFGTYDRLNYDAIARRDNTVRMGLDLGQQWNRHWSWHASVARERRNSDAVGQSYRESEFFVGVVYRR</sequence>
<dbReference type="PATRIC" id="fig|345309.4.peg.2603"/>
<reference evidence="2 3" key="1">
    <citation type="submission" date="2015-03" db="EMBL/GenBank/DDBJ databases">
        <title>Draft genome sequence of Luteibacter yeojuensis strain SU11.</title>
        <authorList>
            <person name="Sulaiman J."/>
            <person name="Priya K."/>
            <person name="Chan K.-G."/>
        </authorList>
    </citation>
    <scope>NUCLEOTIDE SEQUENCE [LARGE SCALE GENOMIC DNA]</scope>
    <source>
        <strain evidence="2 3">SU11</strain>
    </source>
</reference>
<dbReference type="RefSeq" id="WP_045830423.1">
    <property type="nucleotide sequence ID" value="NZ_JZRB01000032.1"/>
</dbReference>
<keyword evidence="3" id="KW-1185">Reference proteome</keyword>
<evidence type="ECO:0000256" key="1">
    <source>
        <dbReference type="SAM" id="SignalP"/>
    </source>
</evidence>
<dbReference type="PROSITE" id="PS51257">
    <property type="entry name" value="PROKAR_LIPOPROTEIN"/>
    <property type="match status" value="1"/>
</dbReference>
<evidence type="ECO:0000313" key="3">
    <source>
        <dbReference type="Proteomes" id="UP000033651"/>
    </source>
</evidence>
<dbReference type="SUPFAM" id="SSF56935">
    <property type="entry name" value="Porins"/>
    <property type="match status" value="1"/>
</dbReference>
<dbReference type="AlphaFoldDB" id="A0A0F3KGY8"/>
<dbReference type="EMBL" id="JZRB01000032">
    <property type="protein sequence ID" value="KJV30416.1"/>
    <property type="molecule type" value="Genomic_DNA"/>
</dbReference>
<name>A0A0F3KGY8_9GAMM</name>
<gene>
    <name evidence="2" type="ORF">VI08_14995</name>
</gene>
<dbReference type="Proteomes" id="UP000033651">
    <property type="component" value="Unassembled WGS sequence"/>
</dbReference>
<evidence type="ECO:0008006" key="4">
    <source>
        <dbReference type="Google" id="ProtNLM"/>
    </source>
</evidence>
<dbReference type="OrthoDB" id="5979319at2"/>
<feature type="signal peptide" evidence="1">
    <location>
        <begin position="1"/>
        <end position="24"/>
    </location>
</feature>
<proteinExistence type="predicted"/>
<feature type="chain" id="PRO_5002463042" description="Beta-barrel porin 2" evidence="1">
    <location>
        <begin position="25"/>
        <end position="455"/>
    </location>
</feature>
<protein>
    <recommendedName>
        <fullName evidence="4">Beta-barrel porin 2</fullName>
    </recommendedName>
</protein>
<keyword evidence="1" id="KW-0732">Signal</keyword>
<evidence type="ECO:0000313" key="2">
    <source>
        <dbReference type="EMBL" id="KJV30416.1"/>
    </source>
</evidence>
<dbReference type="InterPro" id="IPR018759">
    <property type="entry name" value="BBP2_2"/>
</dbReference>
<dbReference type="Pfam" id="PF10082">
    <property type="entry name" value="BBP2_2"/>
    <property type="match status" value="1"/>
</dbReference>